<proteinExistence type="predicted"/>
<dbReference type="Proteomes" id="UP000321561">
    <property type="component" value="Chromosome"/>
</dbReference>
<dbReference type="EMBL" id="AP019846">
    <property type="protein sequence ID" value="BBM60485.1"/>
    <property type="molecule type" value="Genomic_DNA"/>
</dbReference>
<name>A0A510LE14_9FUSO</name>
<accession>A0A510LE14</accession>
<reference evidence="1 2" key="1">
    <citation type="submission" date="2019-07" db="EMBL/GenBank/DDBJ databases">
        <title>Complete Genome Sequence of Leptotrichia hongkongensis Strain JMUB5056.</title>
        <authorList>
            <person name="Watanabe S."/>
            <person name="Cui L."/>
        </authorList>
    </citation>
    <scope>NUCLEOTIDE SEQUENCE [LARGE SCALE GENOMIC DNA]</scope>
    <source>
        <strain evidence="1 2">JMUB5056</strain>
    </source>
</reference>
<organism evidence="1 2">
    <name type="scientific">Leptotrichia hongkongensis</name>
    <dbReference type="NCBI Taxonomy" id="554406"/>
    <lineage>
        <taxon>Bacteria</taxon>
        <taxon>Fusobacteriati</taxon>
        <taxon>Fusobacteriota</taxon>
        <taxon>Fusobacteriia</taxon>
        <taxon>Fusobacteriales</taxon>
        <taxon>Leptotrichiaceae</taxon>
        <taxon>Leptotrichia</taxon>
    </lineage>
</organism>
<dbReference type="Pfam" id="PF19570">
    <property type="entry name" value="DUF6088"/>
    <property type="match status" value="1"/>
</dbReference>
<evidence type="ECO:0000313" key="2">
    <source>
        <dbReference type="Proteomes" id="UP000321561"/>
    </source>
</evidence>
<dbReference type="KEGG" id="lhg:JMUB5056_2108"/>
<protein>
    <submittedName>
        <fullName evidence="1">Uncharacterized protein</fullName>
    </submittedName>
</protein>
<evidence type="ECO:0000313" key="1">
    <source>
        <dbReference type="EMBL" id="BBM60485.1"/>
    </source>
</evidence>
<dbReference type="InterPro" id="IPR045738">
    <property type="entry name" value="DUF6088"/>
</dbReference>
<gene>
    <name evidence="1" type="ORF">JMUB5056_2108</name>
</gene>
<sequence length="97" mass="11227">MNRLTNSEKIKKILKGIYYNPKYNELIEEYEASSVHEVAKAIARKYNWTIAPSGNTALNLLGLSTQVPFKWTYISDGRYVDFSFGNTVIEFKDRNNK</sequence>
<dbReference type="AlphaFoldDB" id="A0A510LE14"/>